<keyword evidence="1" id="KW-0472">Membrane</keyword>
<dbReference type="PANTHER" id="PTHR11360">
    <property type="entry name" value="MONOCARBOXYLATE TRANSPORTER"/>
    <property type="match status" value="1"/>
</dbReference>
<feature type="transmembrane region" description="Helical" evidence="1">
    <location>
        <begin position="122"/>
        <end position="142"/>
    </location>
</feature>
<dbReference type="SUPFAM" id="SSF103473">
    <property type="entry name" value="MFS general substrate transporter"/>
    <property type="match status" value="2"/>
</dbReference>
<dbReference type="InterPro" id="IPR036259">
    <property type="entry name" value="MFS_trans_sf"/>
</dbReference>
<dbReference type="OrthoDB" id="410267at2759"/>
<dbReference type="Gene3D" id="1.20.1250.20">
    <property type="entry name" value="MFS general substrate transporter like domains"/>
    <property type="match status" value="2"/>
</dbReference>
<name>A0A8S9Z023_9TREM</name>
<evidence type="ECO:0008006" key="4">
    <source>
        <dbReference type="Google" id="ProtNLM"/>
    </source>
</evidence>
<feature type="transmembrane region" description="Helical" evidence="1">
    <location>
        <begin position="67"/>
        <end position="85"/>
    </location>
</feature>
<dbReference type="GO" id="GO:0008028">
    <property type="term" value="F:monocarboxylic acid transmembrane transporter activity"/>
    <property type="evidence" value="ECO:0007669"/>
    <property type="project" value="TreeGrafter"/>
</dbReference>
<feature type="transmembrane region" description="Helical" evidence="1">
    <location>
        <begin position="564"/>
        <end position="584"/>
    </location>
</feature>
<keyword evidence="3" id="KW-1185">Reference proteome</keyword>
<feature type="transmembrane region" description="Helical" evidence="1">
    <location>
        <begin position="29"/>
        <end position="47"/>
    </location>
</feature>
<comment type="caution">
    <text evidence="2">The sequence shown here is derived from an EMBL/GenBank/DDBJ whole genome shotgun (WGS) entry which is preliminary data.</text>
</comment>
<feature type="transmembrane region" description="Helical" evidence="1">
    <location>
        <begin position="184"/>
        <end position="204"/>
    </location>
</feature>
<feature type="transmembrane region" description="Helical" evidence="1">
    <location>
        <begin position="726"/>
        <end position="745"/>
    </location>
</feature>
<keyword evidence="1" id="KW-1133">Transmembrane helix</keyword>
<feature type="transmembrane region" description="Helical" evidence="1">
    <location>
        <begin position="604"/>
        <end position="622"/>
    </location>
</feature>
<dbReference type="EMBL" id="JTDE01000836">
    <property type="protein sequence ID" value="KAF7260232.1"/>
    <property type="molecule type" value="Genomic_DNA"/>
</dbReference>
<feature type="transmembrane region" description="Helical" evidence="1">
    <location>
        <begin position="154"/>
        <end position="178"/>
    </location>
</feature>
<protein>
    <recommendedName>
        <fullName evidence="4">Monocarboxylate transporter</fullName>
    </recommendedName>
</protein>
<accession>A0A8S9Z023</accession>
<organism evidence="2 3">
    <name type="scientific">Paragonimus skrjabini miyazakii</name>
    <dbReference type="NCBI Taxonomy" id="59628"/>
    <lineage>
        <taxon>Eukaryota</taxon>
        <taxon>Metazoa</taxon>
        <taxon>Spiralia</taxon>
        <taxon>Lophotrochozoa</taxon>
        <taxon>Platyhelminthes</taxon>
        <taxon>Trematoda</taxon>
        <taxon>Digenea</taxon>
        <taxon>Plagiorchiida</taxon>
        <taxon>Troglotremata</taxon>
        <taxon>Troglotrematidae</taxon>
        <taxon>Paragonimus</taxon>
    </lineage>
</organism>
<evidence type="ECO:0000313" key="2">
    <source>
        <dbReference type="EMBL" id="KAF7260232.1"/>
    </source>
</evidence>
<dbReference type="Pfam" id="PF07690">
    <property type="entry name" value="MFS_1"/>
    <property type="match status" value="1"/>
</dbReference>
<proteinExistence type="predicted"/>
<dbReference type="PANTHER" id="PTHR11360:SF260">
    <property type="entry name" value="MFS DOMAIN-CONTAINING PROTEIN"/>
    <property type="match status" value="1"/>
</dbReference>
<feature type="transmembrane region" description="Helical" evidence="1">
    <location>
        <begin position="658"/>
        <end position="681"/>
    </location>
</feature>
<sequence>MDEVEYPEENLSMRPVGSVRDRYVDRGPAWVSAMCTFVIIGMHYGILNCGALYYPGMMEAFDYPISTVSWLVTGQFAVAFCLAPVYNRILDITSHRIGAIFATLLTSAGIFISTFLNNYFTFLVPYTIAGGIGLGISVVRVLAIMADYFDRYRVLALAMGSSGTGLGTFIFSTLGAYLIDTYTWRVSLMFIALIHLNMIPLTLIMRPVPSEPTPEADVIIADQPDLSTVNANVVLTAEGKPEVQGLNLFQSMMSIQSRRSMQSCTVEELSRRLLSTHDLQVVIEFVMVTRMGDSQNNFCISQITFLNDPGSVVFDQIEKAARSVMENTQIITIKALVPIMFIYGEPWLKFSVSETQKRAGGVDVTELIASRISGVNISDRSQQPQHPAVVGDSFASAMLALRDRKQCSMRANEMNDYGTGDRVRVLGYCGAEETIMEEVDPNECVVSGPIPRMMDIIKTSCISAESPGLTATSFKSNKASQIQRTSICSRDRVSFVGSTSFASKCVRRVTTGISKPQDITVSVLSMDTPKEAIDKIIAKAETKEFEPHDAYVERKLPKFLLADPILLAFLLSRTFCFISDSIILAHLSNFALHLVFPPDKAATLLSYLGFTALIGRFSMGFVGQFIQQLDVRSLSSTCMILVSACILALPFYPTEMIMFAFAIVYGILVCPSFAFAPGMEFQIVGPTRYDEAVSFLFQFEALGFLIGGPLGGVIKEASGRYLDCFIFAGVCDLCSGAILAAIILAESRRMRQFGLEKAPNELPELDEEQWNYAAPGVSPSPSTNSLPR</sequence>
<dbReference type="AlphaFoldDB" id="A0A8S9Z023"/>
<reference evidence="2" key="1">
    <citation type="submission" date="2019-07" db="EMBL/GenBank/DDBJ databases">
        <title>Annotation for the trematode Paragonimus miyazaki's.</title>
        <authorList>
            <person name="Choi Y.-J."/>
        </authorList>
    </citation>
    <scope>NUCLEOTIDE SEQUENCE</scope>
    <source>
        <strain evidence="2">Japan</strain>
    </source>
</reference>
<evidence type="ECO:0000256" key="1">
    <source>
        <dbReference type="SAM" id="Phobius"/>
    </source>
</evidence>
<evidence type="ECO:0000313" key="3">
    <source>
        <dbReference type="Proteomes" id="UP000822476"/>
    </source>
</evidence>
<feature type="transmembrane region" description="Helical" evidence="1">
    <location>
        <begin position="97"/>
        <end position="116"/>
    </location>
</feature>
<dbReference type="InterPro" id="IPR050327">
    <property type="entry name" value="Proton-linked_MCT"/>
</dbReference>
<dbReference type="Proteomes" id="UP000822476">
    <property type="component" value="Unassembled WGS sequence"/>
</dbReference>
<feature type="transmembrane region" description="Helical" evidence="1">
    <location>
        <begin position="634"/>
        <end position="652"/>
    </location>
</feature>
<keyword evidence="1" id="KW-0812">Transmembrane</keyword>
<dbReference type="InterPro" id="IPR011701">
    <property type="entry name" value="MFS"/>
</dbReference>
<gene>
    <name evidence="2" type="ORF">EG68_02700</name>
</gene>
<feature type="transmembrane region" description="Helical" evidence="1">
    <location>
        <begin position="693"/>
        <end position="714"/>
    </location>
</feature>